<dbReference type="GO" id="GO:0033699">
    <property type="term" value="F:DNA 5'-adenosine monophosphate hydrolase activity"/>
    <property type="evidence" value="ECO:0007669"/>
    <property type="project" value="TreeGrafter"/>
</dbReference>
<evidence type="ECO:0000256" key="6">
    <source>
        <dbReference type="ARBA" id="ARBA00023125"/>
    </source>
</evidence>
<dbReference type="Pfam" id="PF16278">
    <property type="entry name" value="zf-C2HE"/>
    <property type="match status" value="1"/>
</dbReference>
<dbReference type="GO" id="GO:0003725">
    <property type="term" value="F:double-stranded RNA binding"/>
    <property type="evidence" value="ECO:0007669"/>
    <property type="project" value="TreeGrafter"/>
</dbReference>
<dbReference type="EMBL" id="CAIIXF020000011">
    <property type="protein sequence ID" value="CAH1799026.1"/>
    <property type="molecule type" value="Genomic_DNA"/>
</dbReference>
<evidence type="ECO:0000313" key="9">
    <source>
        <dbReference type="EMBL" id="CAH1799026.1"/>
    </source>
</evidence>
<sequence length="208" mass="24206">YLQISEKVKMSSLKRKSGDLASKTAKKIAGHWSMGLKVSMEDPELQVKVDERIVIIKDKYPKAKHHFLVLPKENISSLKSLTRDHIPLLEHMQLEGEQLAFKTDDTLKFRLGYHCIPSMSHIHLHVISQDFNSPCLKNKKHWNTFTTEYFIDSKDVIKEVKEKGCFIRDKSKYEAILKQPLRCHVCEQIFPTIPALKTHILKHSYKKT</sequence>
<dbReference type="SMART" id="SM00355">
    <property type="entry name" value="ZnF_C2H2"/>
    <property type="match status" value="1"/>
</dbReference>
<keyword evidence="2" id="KW-0479">Metal-binding</keyword>
<name>A0A8J1TCU8_OWEFU</name>
<dbReference type="GO" id="GO:0030983">
    <property type="term" value="F:mismatched DNA binding"/>
    <property type="evidence" value="ECO:0007669"/>
    <property type="project" value="TreeGrafter"/>
</dbReference>
<dbReference type="AlphaFoldDB" id="A0A8J1TCU8"/>
<keyword evidence="6" id="KW-0238">DNA-binding</keyword>
<feature type="non-terminal residue" evidence="9">
    <location>
        <position position="1"/>
    </location>
</feature>
<comment type="subcellular location">
    <subcellularLocation>
        <location evidence="1">Nucleus</location>
    </subcellularLocation>
</comment>
<evidence type="ECO:0000313" key="10">
    <source>
        <dbReference type="Proteomes" id="UP000749559"/>
    </source>
</evidence>
<dbReference type="GO" id="GO:0005634">
    <property type="term" value="C:nucleus"/>
    <property type="evidence" value="ECO:0007669"/>
    <property type="project" value="UniProtKB-SubCell"/>
</dbReference>
<evidence type="ECO:0000256" key="3">
    <source>
        <dbReference type="ARBA" id="ARBA00022763"/>
    </source>
</evidence>
<dbReference type="OrthoDB" id="3512845at2759"/>
<dbReference type="InterPro" id="IPR036265">
    <property type="entry name" value="HIT-like_sf"/>
</dbReference>
<keyword evidence="3" id="KW-0227">DNA damage</keyword>
<dbReference type="PROSITE" id="PS00028">
    <property type="entry name" value="ZINC_FINGER_C2H2_1"/>
    <property type="match status" value="1"/>
</dbReference>
<dbReference type="GO" id="GO:1990165">
    <property type="term" value="F:single-strand break-containing DNA binding"/>
    <property type="evidence" value="ECO:0007669"/>
    <property type="project" value="TreeGrafter"/>
</dbReference>
<proteinExistence type="predicted"/>
<evidence type="ECO:0000256" key="5">
    <source>
        <dbReference type="ARBA" id="ARBA00022833"/>
    </source>
</evidence>
<dbReference type="InterPro" id="IPR011146">
    <property type="entry name" value="HIT-like"/>
</dbReference>
<dbReference type="SUPFAM" id="SSF54197">
    <property type="entry name" value="HIT-like"/>
    <property type="match status" value="1"/>
</dbReference>
<comment type="caution">
    <text evidence="9">The sequence shown here is derived from an EMBL/GenBank/DDBJ whole genome shotgun (WGS) entry which is preliminary data.</text>
</comment>
<keyword evidence="10" id="KW-1185">Reference proteome</keyword>
<keyword evidence="5" id="KW-0862">Zinc</keyword>
<dbReference type="InterPro" id="IPR013087">
    <property type="entry name" value="Znf_C2H2_type"/>
</dbReference>
<evidence type="ECO:0000256" key="7">
    <source>
        <dbReference type="ARBA" id="ARBA00023204"/>
    </source>
</evidence>
<dbReference type="GO" id="GO:0003697">
    <property type="term" value="F:single-stranded DNA binding"/>
    <property type="evidence" value="ECO:0007669"/>
    <property type="project" value="TreeGrafter"/>
</dbReference>
<reference evidence="9" key="1">
    <citation type="submission" date="2022-03" db="EMBL/GenBank/DDBJ databases">
        <authorList>
            <person name="Martin C."/>
        </authorList>
    </citation>
    <scope>NUCLEOTIDE SEQUENCE</scope>
</reference>
<keyword evidence="7" id="KW-0234">DNA repair</keyword>
<evidence type="ECO:0000256" key="2">
    <source>
        <dbReference type="ARBA" id="ARBA00022723"/>
    </source>
</evidence>
<dbReference type="Gene3D" id="3.30.428.10">
    <property type="entry name" value="HIT-like"/>
    <property type="match status" value="1"/>
</dbReference>
<keyword evidence="8" id="KW-0539">Nucleus</keyword>
<keyword evidence="4" id="KW-0378">Hydrolase</keyword>
<dbReference type="GO" id="GO:0046872">
    <property type="term" value="F:metal ion binding"/>
    <property type="evidence" value="ECO:0007669"/>
    <property type="project" value="UniProtKB-KW"/>
</dbReference>
<evidence type="ECO:0000256" key="4">
    <source>
        <dbReference type="ARBA" id="ARBA00022801"/>
    </source>
</evidence>
<dbReference type="PANTHER" id="PTHR12486:SF4">
    <property type="entry name" value="APRATAXIN"/>
    <property type="match status" value="1"/>
</dbReference>
<organism evidence="9 10">
    <name type="scientific">Owenia fusiformis</name>
    <name type="common">Polychaete worm</name>
    <dbReference type="NCBI Taxonomy" id="6347"/>
    <lineage>
        <taxon>Eukaryota</taxon>
        <taxon>Metazoa</taxon>
        <taxon>Spiralia</taxon>
        <taxon>Lophotrochozoa</taxon>
        <taxon>Annelida</taxon>
        <taxon>Polychaeta</taxon>
        <taxon>Sedentaria</taxon>
        <taxon>Canalipalpata</taxon>
        <taxon>Sabellida</taxon>
        <taxon>Oweniida</taxon>
        <taxon>Oweniidae</taxon>
        <taxon>Owenia</taxon>
    </lineage>
</organism>
<dbReference type="GO" id="GO:0000012">
    <property type="term" value="P:single strand break repair"/>
    <property type="evidence" value="ECO:0007669"/>
    <property type="project" value="TreeGrafter"/>
</dbReference>
<dbReference type="Pfam" id="PF11969">
    <property type="entry name" value="DcpS_C"/>
    <property type="match status" value="1"/>
</dbReference>
<dbReference type="PROSITE" id="PS50157">
    <property type="entry name" value="ZINC_FINGER_C2H2_2"/>
    <property type="match status" value="1"/>
</dbReference>
<dbReference type="PANTHER" id="PTHR12486">
    <property type="entry name" value="APRATAXIN-RELATED"/>
    <property type="match status" value="1"/>
</dbReference>
<accession>A0A8J1TCU8</accession>
<dbReference type="InterPro" id="IPR032566">
    <property type="entry name" value="Znf-C2HE"/>
</dbReference>
<gene>
    <name evidence="9" type="ORF">OFUS_LOCUS23089</name>
</gene>
<protein>
    <submittedName>
        <fullName evidence="9">Uncharacterized protein</fullName>
    </submittedName>
</protein>
<dbReference type="Proteomes" id="UP000749559">
    <property type="component" value="Unassembled WGS sequence"/>
</dbReference>
<dbReference type="FunFam" id="3.30.428.10:FF:000004">
    <property type="entry name" value="aprataxin isoform X2"/>
    <property type="match status" value="1"/>
</dbReference>
<dbReference type="PROSITE" id="PS51084">
    <property type="entry name" value="HIT_2"/>
    <property type="match status" value="1"/>
</dbReference>
<evidence type="ECO:0000256" key="8">
    <source>
        <dbReference type="ARBA" id="ARBA00023242"/>
    </source>
</evidence>
<evidence type="ECO:0000256" key="1">
    <source>
        <dbReference type="ARBA" id="ARBA00004123"/>
    </source>
</evidence>